<accession>A0ABW2JW08</accession>
<dbReference type="EMBL" id="JBHTCF010000022">
    <property type="protein sequence ID" value="MFC7309580.1"/>
    <property type="molecule type" value="Genomic_DNA"/>
</dbReference>
<comment type="caution">
    <text evidence="7">The sequence shown here is derived from an EMBL/GenBank/DDBJ whole genome shotgun (WGS) entry which is preliminary data.</text>
</comment>
<organism evidence="7 8">
    <name type="scientific">Streptomyces monticola</name>
    <dbReference type="NCBI Taxonomy" id="2666263"/>
    <lineage>
        <taxon>Bacteria</taxon>
        <taxon>Bacillati</taxon>
        <taxon>Actinomycetota</taxon>
        <taxon>Actinomycetes</taxon>
        <taxon>Kitasatosporales</taxon>
        <taxon>Streptomycetaceae</taxon>
        <taxon>Streptomyces</taxon>
    </lineage>
</organism>
<dbReference type="RefSeq" id="WP_381838626.1">
    <property type="nucleotide sequence ID" value="NZ_JBHTCF010000022.1"/>
</dbReference>
<evidence type="ECO:0000256" key="4">
    <source>
        <dbReference type="ARBA" id="ARBA00022989"/>
    </source>
</evidence>
<feature type="transmembrane region" description="Helical" evidence="6">
    <location>
        <begin position="178"/>
        <end position="199"/>
    </location>
</feature>
<feature type="transmembrane region" description="Helical" evidence="6">
    <location>
        <begin position="144"/>
        <end position="166"/>
    </location>
</feature>
<dbReference type="Proteomes" id="UP001596523">
    <property type="component" value="Unassembled WGS sequence"/>
</dbReference>
<keyword evidence="3 6" id="KW-0812">Transmembrane</keyword>
<evidence type="ECO:0000256" key="2">
    <source>
        <dbReference type="ARBA" id="ARBA00022475"/>
    </source>
</evidence>
<sequence length="259" mass="27490">MTYGSYAPYVLLAVAACCLAYTGAARRLRARGDRWPPRRDAVCWSAGAVLAVAALPWPGGEPFTAHTAAHLATGMLAPLLLALARPVTLTLRTLPVPARRRLLACLRSRPAALLTWPPVAAAVNAAGLWALYRTPLLAHTHHHPWLQAAVHLHLLLSGFLLAFAVLALEPVRHRSGHLLRGAALIGAAAAHDVLAKSLYATGPPGTVFAPHDLHAGAQLMYYGGDLTGVALAALLALGWYRDGGRALARTARRTAYPRP</sequence>
<reference evidence="8" key="1">
    <citation type="journal article" date="2019" name="Int. J. Syst. Evol. Microbiol.">
        <title>The Global Catalogue of Microorganisms (GCM) 10K type strain sequencing project: providing services to taxonomists for standard genome sequencing and annotation.</title>
        <authorList>
            <consortium name="The Broad Institute Genomics Platform"/>
            <consortium name="The Broad Institute Genome Sequencing Center for Infectious Disease"/>
            <person name="Wu L."/>
            <person name="Ma J."/>
        </authorList>
    </citation>
    <scope>NUCLEOTIDE SEQUENCE [LARGE SCALE GENOMIC DNA]</scope>
    <source>
        <strain evidence="8">SYNS20</strain>
    </source>
</reference>
<feature type="transmembrane region" description="Helical" evidence="6">
    <location>
        <begin position="71"/>
        <end position="91"/>
    </location>
</feature>
<dbReference type="InterPro" id="IPR019108">
    <property type="entry name" value="Caa3_assmbl_CtaG-rel"/>
</dbReference>
<feature type="transmembrane region" description="Helical" evidence="6">
    <location>
        <begin position="41"/>
        <end position="59"/>
    </location>
</feature>
<feature type="transmembrane region" description="Helical" evidence="6">
    <location>
        <begin position="111"/>
        <end position="132"/>
    </location>
</feature>
<proteinExistence type="predicted"/>
<keyword evidence="8" id="KW-1185">Reference proteome</keyword>
<evidence type="ECO:0000256" key="1">
    <source>
        <dbReference type="ARBA" id="ARBA00004651"/>
    </source>
</evidence>
<protein>
    <submittedName>
        <fullName evidence="7">Cytochrome c oxidase assembly protein</fullName>
    </submittedName>
</protein>
<feature type="transmembrane region" description="Helical" evidence="6">
    <location>
        <begin position="219"/>
        <end position="240"/>
    </location>
</feature>
<evidence type="ECO:0000256" key="6">
    <source>
        <dbReference type="SAM" id="Phobius"/>
    </source>
</evidence>
<dbReference type="Pfam" id="PF09678">
    <property type="entry name" value="Caa3_CtaG"/>
    <property type="match status" value="1"/>
</dbReference>
<keyword evidence="5 6" id="KW-0472">Membrane</keyword>
<evidence type="ECO:0000256" key="5">
    <source>
        <dbReference type="ARBA" id="ARBA00023136"/>
    </source>
</evidence>
<evidence type="ECO:0000256" key="3">
    <source>
        <dbReference type="ARBA" id="ARBA00022692"/>
    </source>
</evidence>
<gene>
    <name evidence="7" type="ORF">ACFQVC_35885</name>
</gene>
<evidence type="ECO:0000313" key="8">
    <source>
        <dbReference type="Proteomes" id="UP001596523"/>
    </source>
</evidence>
<keyword evidence="2" id="KW-1003">Cell membrane</keyword>
<keyword evidence="4 6" id="KW-1133">Transmembrane helix</keyword>
<name>A0ABW2JW08_9ACTN</name>
<evidence type="ECO:0000313" key="7">
    <source>
        <dbReference type="EMBL" id="MFC7309580.1"/>
    </source>
</evidence>
<comment type="subcellular location">
    <subcellularLocation>
        <location evidence="1">Cell membrane</location>
        <topology evidence="1">Multi-pass membrane protein</topology>
    </subcellularLocation>
</comment>
<feature type="transmembrane region" description="Helical" evidence="6">
    <location>
        <begin position="6"/>
        <end position="25"/>
    </location>
</feature>